<evidence type="ECO:0000313" key="18">
    <source>
        <dbReference type="Proteomes" id="UP000460718"/>
    </source>
</evidence>
<evidence type="ECO:0000313" key="17">
    <source>
        <dbReference type="Proteomes" id="UP000441208"/>
    </source>
</evidence>
<evidence type="ECO:0000313" key="11">
    <source>
        <dbReference type="EMBL" id="KAE9336170.1"/>
    </source>
</evidence>
<name>A0A6A3ENK0_9STRA</name>
<proteinExistence type="predicted"/>
<evidence type="ECO:0000313" key="2">
    <source>
        <dbReference type="EMBL" id="KAE8935045.1"/>
    </source>
</evidence>
<dbReference type="OrthoDB" id="10271487at2759"/>
<dbReference type="Proteomes" id="UP000476176">
    <property type="component" value="Unassembled WGS sequence"/>
</dbReference>
<evidence type="ECO:0000313" key="6">
    <source>
        <dbReference type="EMBL" id="KAE9141878.1"/>
    </source>
</evidence>
<comment type="caution">
    <text evidence="2">The sequence shown here is derived from an EMBL/GenBank/DDBJ whole genome shotgun (WGS) entry which is preliminary data.</text>
</comment>
<evidence type="ECO:0000313" key="13">
    <source>
        <dbReference type="Proteomes" id="UP000433483"/>
    </source>
</evidence>
<feature type="signal peptide" evidence="1">
    <location>
        <begin position="1"/>
        <end position="28"/>
    </location>
</feature>
<evidence type="ECO:0000313" key="19">
    <source>
        <dbReference type="Proteomes" id="UP000476176"/>
    </source>
</evidence>
<dbReference type="EMBL" id="QXGF01000844">
    <property type="protein sequence ID" value="KAE8935045.1"/>
    <property type="molecule type" value="Genomic_DNA"/>
</dbReference>
<evidence type="ECO:0000256" key="1">
    <source>
        <dbReference type="SAM" id="SignalP"/>
    </source>
</evidence>
<dbReference type="EMBL" id="QXGE01000764">
    <property type="protein sequence ID" value="KAE9304208.1"/>
    <property type="molecule type" value="Genomic_DNA"/>
</dbReference>
<dbReference type="EMBL" id="QXFX01000778">
    <property type="protein sequence ID" value="KAE9104570.1"/>
    <property type="molecule type" value="Genomic_DNA"/>
</dbReference>
<evidence type="ECO:0000313" key="21">
    <source>
        <dbReference type="Proteomes" id="UP000488956"/>
    </source>
</evidence>
<evidence type="ECO:0000313" key="15">
    <source>
        <dbReference type="Proteomes" id="UP000440367"/>
    </source>
</evidence>
<keyword evidence="13" id="KW-1185">Reference proteome</keyword>
<protein>
    <recommendedName>
        <fullName evidence="22">RxLR effector protein</fullName>
    </recommendedName>
</protein>
<evidence type="ECO:0000313" key="8">
    <source>
        <dbReference type="EMBL" id="KAE9221564.1"/>
    </source>
</evidence>
<dbReference type="Proteomes" id="UP000460718">
    <property type="component" value="Unassembled WGS sequence"/>
</dbReference>
<evidence type="ECO:0000313" key="10">
    <source>
        <dbReference type="EMBL" id="KAE9304208.1"/>
    </source>
</evidence>
<evidence type="ECO:0008006" key="22">
    <source>
        <dbReference type="Google" id="ProtNLM"/>
    </source>
</evidence>
<accession>A0A6A3ENK0</accession>
<dbReference type="EMBL" id="QXGD01000848">
    <property type="protein sequence ID" value="KAE9222543.1"/>
    <property type="molecule type" value="Genomic_DNA"/>
</dbReference>
<dbReference type="Proteomes" id="UP000440732">
    <property type="component" value="Unassembled WGS sequence"/>
</dbReference>
<dbReference type="EMBL" id="QXGB01000788">
    <property type="protein sequence ID" value="KAE9204287.1"/>
    <property type="molecule type" value="Genomic_DNA"/>
</dbReference>
<gene>
    <name evidence="10" type="ORF">PF001_g13183</name>
    <name evidence="9" type="ORF">PF002_g15237</name>
    <name evidence="8" type="ORF">PF004_g13023</name>
    <name evidence="7" type="ORF">PF005_g13854</name>
    <name evidence="6" type="ORF">PF006_g12973</name>
    <name evidence="4" type="ORF">PF007_g14064</name>
    <name evidence="11" type="ORF">PF008_g13143</name>
    <name evidence="2" type="ORF">PF009_g14992</name>
    <name evidence="5" type="ORF">PF010_g13334</name>
    <name evidence="3" type="ORF">PF011_g12641</name>
</gene>
<dbReference type="Proteomes" id="UP000433483">
    <property type="component" value="Unassembled WGS sequence"/>
</dbReference>
<evidence type="ECO:0000313" key="20">
    <source>
        <dbReference type="Proteomes" id="UP000486351"/>
    </source>
</evidence>
<dbReference type="Proteomes" id="UP000429523">
    <property type="component" value="Unassembled WGS sequence"/>
</dbReference>
<evidence type="ECO:0000313" key="12">
    <source>
        <dbReference type="Proteomes" id="UP000429523"/>
    </source>
</evidence>
<dbReference type="EMBL" id="QXGA01000751">
    <property type="protein sequence ID" value="KAE9141878.1"/>
    <property type="molecule type" value="Genomic_DNA"/>
</dbReference>
<dbReference type="EMBL" id="QXGC01000770">
    <property type="protein sequence ID" value="KAE9221564.1"/>
    <property type="molecule type" value="Genomic_DNA"/>
</dbReference>
<dbReference type="EMBL" id="QXFW01000743">
    <property type="protein sequence ID" value="KAE9004013.1"/>
    <property type="molecule type" value="Genomic_DNA"/>
</dbReference>
<dbReference type="EMBL" id="QXFY01000764">
    <property type="protein sequence ID" value="KAE9336170.1"/>
    <property type="molecule type" value="Genomic_DNA"/>
</dbReference>
<reference evidence="12 13" key="1">
    <citation type="submission" date="2018-08" db="EMBL/GenBank/DDBJ databases">
        <title>Genomic investigation of the strawberry pathogen Phytophthora fragariae indicates pathogenicity is determined by transcriptional variation in three key races.</title>
        <authorList>
            <person name="Adams T.M."/>
            <person name="Armitage A.D."/>
            <person name="Sobczyk M.K."/>
            <person name="Bates H.J."/>
            <person name="Dunwell J.M."/>
            <person name="Nellist C.F."/>
            <person name="Harrison R.J."/>
        </authorList>
    </citation>
    <scope>NUCLEOTIDE SEQUENCE [LARGE SCALE GENOMIC DNA]</scope>
    <source>
        <strain evidence="10 14">A4</strain>
        <strain evidence="9 15">BC-1</strain>
        <strain evidence="8 19">BC-23</strain>
        <strain evidence="7 13">NOV-27</strain>
        <strain evidence="6 16">NOV-5</strain>
        <strain evidence="4 17">NOV-71</strain>
        <strain evidence="11 20">NOV-77</strain>
        <strain evidence="2 12">NOV-9</strain>
        <strain evidence="5 21">ONT-3</strain>
        <strain evidence="3 18">SCRP245</strain>
    </source>
</reference>
<dbReference type="EMBL" id="QXFZ01000800">
    <property type="protein sequence ID" value="KAE9104418.1"/>
    <property type="molecule type" value="Genomic_DNA"/>
</dbReference>
<evidence type="ECO:0000313" key="3">
    <source>
        <dbReference type="EMBL" id="KAE9004013.1"/>
    </source>
</evidence>
<dbReference type="Proteomes" id="UP000488956">
    <property type="component" value="Unassembled WGS sequence"/>
</dbReference>
<evidence type="ECO:0000313" key="4">
    <source>
        <dbReference type="EMBL" id="KAE9104418.1"/>
    </source>
</evidence>
<evidence type="ECO:0000313" key="14">
    <source>
        <dbReference type="Proteomes" id="UP000437068"/>
    </source>
</evidence>
<sequence>MTAKNTTTAISTANFLCIVALTCVPWRANYEVGAEMPSFTDSIFSNSTQTYEV</sequence>
<dbReference type="Proteomes" id="UP000440367">
    <property type="component" value="Unassembled WGS sequence"/>
</dbReference>
<dbReference type="AlphaFoldDB" id="A0A6A3ENK0"/>
<dbReference type="Proteomes" id="UP000437068">
    <property type="component" value="Unassembled WGS sequence"/>
</dbReference>
<evidence type="ECO:0000313" key="7">
    <source>
        <dbReference type="EMBL" id="KAE9204287.1"/>
    </source>
</evidence>
<dbReference type="Proteomes" id="UP000486351">
    <property type="component" value="Unassembled WGS sequence"/>
</dbReference>
<dbReference type="Proteomes" id="UP000441208">
    <property type="component" value="Unassembled WGS sequence"/>
</dbReference>
<organism evidence="2 12">
    <name type="scientific">Phytophthora fragariae</name>
    <dbReference type="NCBI Taxonomy" id="53985"/>
    <lineage>
        <taxon>Eukaryota</taxon>
        <taxon>Sar</taxon>
        <taxon>Stramenopiles</taxon>
        <taxon>Oomycota</taxon>
        <taxon>Peronosporomycetes</taxon>
        <taxon>Peronosporales</taxon>
        <taxon>Peronosporaceae</taxon>
        <taxon>Phytophthora</taxon>
    </lineage>
</organism>
<evidence type="ECO:0000313" key="5">
    <source>
        <dbReference type="EMBL" id="KAE9104570.1"/>
    </source>
</evidence>
<keyword evidence="1" id="KW-0732">Signal</keyword>
<evidence type="ECO:0000313" key="16">
    <source>
        <dbReference type="Proteomes" id="UP000440732"/>
    </source>
</evidence>
<feature type="chain" id="PRO_5036163704" description="RxLR effector protein" evidence="1">
    <location>
        <begin position="29"/>
        <end position="53"/>
    </location>
</feature>
<evidence type="ECO:0000313" key="9">
    <source>
        <dbReference type="EMBL" id="KAE9222543.1"/>
    </source>
</evidence>